<evidence type="ECO:0000313" key="2">
    <source>
        <dbReference type="EMBL" id="MDA0161355.1"/>
    </source>
</evidence>
<protein>
    <recommendedName>
        <fullName evidence="4">Integral membrane protein</fullName>
    </recommendedName>
</protein>
<feature type="transmembrane region" description="Helical" evidence="1">
    <location>
        <begin position="212"/>
        <end position="231"/>
    </location>
</feature>
<dbReference type="Proteomes" id="UP001149140">
    <property type="component" value="Unassembled WGS sequence"/>
</dbReference>
<sequence length="397" mass="41862">MAATLPSPAAEVGAAPMRGRRRALVWTLIVLASLIGLGSILTTWVHRQMLDNQSWKNASARLIENPQVQDSLSVFLVNELYDNVDVASGLEQRLPDNLKPLAPSVAAALRQPATDGVKRLLEAPRIQQLWINANAVAQEKLVNVLEDKTGHGISTGNGDVTLDLSALVTEIGTELGVPASALAKIPPDTGVITVMRSDQLSAAQTAVKGVRVLSTGLLVLVLALLALAVYLARGERRQTLRDIGFALVLVGLTVLVVRRVAGNVAVDALTSPQGEPAGHEAWLIGSEILSQIGWATILYGAILLAGSIFAGPTAAATSVRRRVAPLLNERPGIAWAAVGTVFLLLVLWGGTHALRTWWGILLLGALIVIGVVALRRETLREFPRGGSDSATATVASA</sequence>
<evidence type="ECO:0000256" key="1">
    <source>
        <dbReference type="SAM" id="Phobius"/>
    </source>
</evidence>
<keyword evidence="1" id="KW-0472">Membrane</keyword>
<feature type="transmembrane region" description="Helical" evidence="1">
    <location>
        <begin position="23"/>
        <end position="45"/>
    </location>
</feature>
<keyword evidence="1" id="KW-1133">Transmembrane helix</keyword>
<keyword evidence="3" id="KW-1185">Reference proteome</keyword>
<proteinExistence type="predicted"/>
<feature type="transmembrane region" description="Helical" evidence="1">
    <location>
        <begin position="292"/>
        <end position="311"/>
    </location>
</feature>
<keyword evidence="1" id="KW-0812">Transmembrane</keyword>
<feature type="transmembrane region" description="Helical" evidence="1">
    <location>
        <begin position="332"/>
        <end position="350"/>
    </location>
</feature>
<reference evidence="2" key="1">
    <citation type="submission" date="2022-10" db="EMBL/GenBank/DDBJ databases">
        <title>The WGS of Solirubrobacter ginsenosidimutans DSM 21036.</title>
        <authorList>
            <person name="Jiang Z."/>
        </authorList>
    </citation>
    <scope>NUCLEOTIDE SEQUENCE</scope>
    <source>
        <strain evidence="2">DSM 21036</strain>
    </source>
</reference>
<feature type="transmembrane region" description="Helical" evidence="1">
    <location>
        <begin position="356"/>
        <end position="374"/>
    </location>
</feature>
<feature type="transmembrane region" description="Helical" evidence="1">
    <location>
        <begin position="243"/>
        <end position="261"/>
    </location>
</feature>
<name>A0A9X3RZW1_9ACTN</name>
<dbReference type="RefSeq" id="WP_270040559.1">
    <property type="nucleotide sequence ID" value="NZ_JAPDOD010000011.1"/>
</dbReference>
<evidence type="ECO:0000313" key="3">
    <source>
        <dbReference type="Proteomes" id="UP001149140"/>
    </source>
</evidence>
<organism evidence="2 3">
    <name type="scientific">Solirubrobacter ginsenosidimutans</name>
    <dbReference type="NCBI Taxonomy" id="490573"/>
    <lineage>
        <taxon>Bacteria</taxon>
        <taxon>Bacillati</taxon>
        <taxon>Actinomycetota</taxon>
        <taxon>Thermoleophilia</taxon>
        <taxon>Solirubrobacterales</taxon>
        <taxon>Solirubrobacteraceae</taxon>
        <taxon>Solirubrobacter</taxon>
    </lineage>
</organism>
<accession>A0A9X3RZW1</accession>
<gene>
    <name evidence="2" type="ORF">OM076_13840</name>
</gene>
<dbReference type="AlphaFoldDB" id="A0A9X3RZW1"/>
<comment type="caution">
    <text evidence="2">The sequence shown here is derived from an EMBL/GenBank/DDBJ whole genome shotgun (WGS) entry which is preliminary data.</text>
</comment>
<evidence type="ECO:0008006" key="4">
    <source>
        <dbReference type="Google" id="ProtNLM"/>
    </source>
</evidence>
<dbReference type="EMBL" id="JAPDOD010000011">
    <property type="protein sequence ID" value="MDA0161355.1"/>
    <property type="molecule type" value="Genomic_DNA"/>
</dbReference>